<evidence type="ECO:0000256" key="1">
    <source>
        <dbReference type="SAM" id="MobiDB-lite"/>
    </source>
</evidence>
<feature type="region of interest" description="Disordered" evidence="1">
    <location>
        <begin position="180"/>
        <end position="199"/>
    </location>
</feature>
<dbReference type="Proteomes" id="UP000305067">
    <property type="component" value="Unassembled WGS sequence"/>
</dbReference>
<dbReference type="EMBL" id="ML178818">
    <property type="protein sequence ID" value="TFL04830.1"/>
    <property type="molecule type" value="Genomic_DNA"/>
</dbReference>
<dbReference type="AlphaFoldDB" id="A0A5C3QVK9"/>
<feature type="compositionally biased region" description="Basic residues" evidence="1">
    <location>
        <begin position="224"/>
        <end position="233"/>
    </location>
</feature>
<dbReference type="OrthoDB" id="2944913at2759"/>
<dbReference type="STRING" id="1884261.A0A5C3QVK9"/>
<evidence type="ECO:0000313" key="2">
    <source>
        <dbReference type="EMBL" id="TFL04830.1"/>
    </source>
</evidence>
<gene>
    <name evidence="2" type="ORF">BDV98DRAFT_562900</name>
</gene>
<protein>
    <submittedName>
        <fullName evidence="2">Uncharacterized protein</fullName>
    </submittedName>
</protein>
<feature type="region of interest" description="Disordered" evidence="1">
    <location>
        <begin position="206"/>
        <end position="238"/>
    </location>
</feature>
<evidence type="ECO:0000313" key="3">
    <source>
        <dbReference type="Proteomes" id="UP000305067"/>
    </source>
</evidence>
<reference evidence="2 3" key="1">
    <citation type="journal article" date="2019" name="Nat. Ecol. Evol.">
        <title>Megaphylogeny resolves global patterns of mushroom evolution.</title>
        <authorList>
            <person name="Varga T."/>
            <person name="Krizsan K."/>
            <person name="Foldi C."/>
            <person name="Dima B."/>
            <person name="Sanchez-Garcia M."/>
            <person name="Sanchez-Ramirez S."/>
            <person name="Szollosi G.J."/>
            <person name="Szarkandi J.G."/>
            <person name="Papp V."/>
            <person name="Albert L."/>
            <person name="Andreopoulos W."/>
            <person name="Angelini C."/>
            <person name="Antonin V."/>
            <person name="Barry K.W."/>
            <person name="Bougher N.L."/>
            <person name="Buchanan P."/>
            <person name="Buyck B."/>
            <person name="Bense V."/>
            <person name="Catcheside P."/>
            <person name="Chovatia M."/>
            <person name="Cooper J."/>
            <person name="Damon W."/>
            <person name="Desjardin D."/>
            <person name="Finy P."/>
            <person name="Geml J."/>
            <person name="Haridas S."/>
            <person name="Hughes K."/>
            <person name="Justo A."/>
            <person name="Karasinski D."/>
            <person name="Kautmanova I."/>
            <person name="Kiss B."/>
            <person name="Kocsube S."/>
            <person name="Kotiranta H."/>
            <person name="LaButti K.M."/>
            <person name="Lechner B.E."/>
            <person name="Liimatainen K."/>
            <person name="Lipzen A."/>
            <person name="Lukacs Z."/>
            <person name="Mihaltcheva S."/>
            <person name="Morgado L.N."/>
            <person name="Niskanen T."/>
            <person name="Noordeloos M.E."/>
            <person name="Ohm R.A."/>
            <person name="Ortiz-Santana B."/>
            <person name="Ovrebo C."/>
            <person name="Racz N."/>
            <person name="Riley R."/>
            <person name="Savchenko A."/>
            <person name="Shiryaev A."/>
            <person name="Soop K."/>
            <person name="Spirin V."/>
            <person name="Szebenyi C."/>
            <person name="Tomsovsky M."/>
            <person name="Tulloss R.E."/>
            <person name="Uehling J."/>
            <person name="Grigoriev I.V."/>
            <person name="Vagvolgyi C."/>
            <person name="Papp T."/>
            <person name="Martin F.M."/>
            <person name="Miettinen O."/>
            <person name="Hibbett D.S."/>
            <person name="Nagy L.G."/>
        </authorList>
    </citation>
    <scope>NUCLEOTIDE SEQUENCE [LARGE SCALE GENOMIC DNA]</scope>
    <source>
        <strain evidence="2 3">CBS 309.79</strain>
    </source>
</reference>
<feature type="compositionally biased region" description="Basic residues" evidence="1">
    <location>
        <begin position="426"/>
        <end position="437"/>
    </location>
</feature>
<feature type="region of interest" description="Disordered" evidence="1">
    <location>
        <begin position="255"/>
        <end position="437"/>
    </location>
</feature>
<keyword evidence="3" id="KW-1185">Reference proteome</keyword>
<feature type="compositionally biased region" description="Pro residues" evidence="1">
    <location>
        <begin position="267"/>
        <end position="281"/>
    </location>
</feature>
<organism evidence="2 3">
    <name type="scientific">Pterulicium gracile</name>
    <dbReference type="NCBI Taxonomy" id="1884261"/>
    <lineage>
        <taxon>Eukaryota</taxon>
        <taxon>Fungi</taxon>
        <taxon>Dikarya</taxon>
        <taxon>Basidiomycota</taxon>
        <taxon>Agaricomycotina</taxon>
        <taxon>Agaricomycetes</taxon>
        <taxon>Agaricomycetidae</taxon>
        <taxon>Agaricales</taxon>
        <taxon>Pleurotineae</taxon>
        <taxon>Pterulaceae</taxon>
        <taxon>Pterulicium</taxon>
    </lineage>
</organism>
<sequence>MFGSCLATNVSSTRDEYTGTGRYIKQLSSSPLPSSSIPTSPFMSTLDLKPISARYSFVPSHEISPGIFSDQSVSSRHPDVQDLLKVARSQSYLNGNFNPIVYALAALDLLYKPCEQAHWLFWSSRKMQKTAEIVNSVYFHNPPLIQSKVTWVGVRESLNFLRNYRASWKTSYEAAPWFHIHEPQEQPPPRMQLRERNKRKRVQTYDFLSDHDLDQRNPMQSPAKRPRTRRTVAPRKVVSRPVPVYRPFPELHIAERQVSPASTSIPSPGPSSPLSEPPRTPTPEVEERLNPYSPPDSILSETTIAVDEPGPSRPRSSSRSSADTAVSTTGVCLTTTRTRPRSISISSALTAVASSVDGKSDCGDVSPEDFVVEDEGEQQALEEPKELTKSGPVRRRSRRAAAQTSARPDAPKTCDLNTADTDMPVKRKRGRPRKNAT</sequence>
<feature type="compositionally biased region" description="Acidic residues" evidence="1">
    <location>
        <begin position="366"/>
        <end position="377"/>
    </location>
</feature>
<name>A0A5C3QVK9_9AGAR</name>
<proteinExistence type="predicted"/>
<accession>A0A5C3QVK9</accession>
<feature type="compositionally biased region" description="Low complexity" evidence="1">
    <location>
        <begin position="313"/>
        <end position="347"/>
    </location>
</feature>